<reference evidence="1" key="1">
    <citation type="submission" date="2025-02" db="EMBL/GenBank/DDBJ databases">
        <authorList>
            <consortium name="NCBI Genome Project"/>
        </authorList>
    </citation>
    <scope>NUCLEOTIDE SEQUENCE</scope>
</reference>
<proteinExistence type="predicted"/>
<organism evidence="1">
    <name type="scientific">Aspergillus niger</name>
    <dbReference type="NCBI Taxonomy" id="5061"/>
    <lineage>
        <taxon>Eukaryota</taxon>
        <taxon>Fungi</taxon>
        <taxon>Dikarya</taxon>
        <taxon>Ascomycota</taxon>
        <taxon>Pezizomycotina</taxon>
        <taxon>Eurotiomycetes</taxon>
        <taxon>Eurotiomycetidae</taxon>
        <taxon>Eurotiales</taxon>
        <taxon>Aspergillaceae</taxon>
        <taxon>Aspergillus</taxon>
        <taxon>Aspergillus subgen. Circumdati</taxon>
    </lineage>
</organism>
<dbReference type="VEuPathDB" id="FungiDB:An12g08780"/>
<dbReference type="AlphaFoldDB" id="A0AAJ8BQQ8"/>
<accession>A0AAJ8BQQ8</accession>
<protein>
    <submittedName>
        <fullName evidence="1">Uncharacterized protein</fullName>
    </submittedName>
</protein>
<dbReference type="RefSeq" id="XP_059601943.1">
    <property type="nucleotide sequence ID" value="XM_059743610.1"/>
</dbReference>
<dbReference type="GeneID" id="84592693"/>
<name>A0AAJ8BQQ8_ASPNG</name>
<evidence type="ECO:0000313" key="1">
    <source>
        <dbReference type="RefSeq" id="XP_059601943.1"/>
    </source>
</evidence>
<dbReference type="KEGG" id="ang:An12g08780"/>
<gene>
    <name evidence="1" type="ORF">An12g08780</name>
</gene>
<reference evidence="1" key="2">
    <citation type="submission" date="2025-08" db="UniProtKB">
        <authorList>
            <consortium name="RefSeq"/>
        </authorList>
    </citation>
    <scope>IDENTIFICATION</scope>
</reference>
<sequence length="64" mass="7345">MPTRLKYVARLRLLDSCFLDTFSISPGCAMWMWMQLQAAVGLVWKPPGSKLAKGYTFRGPFLYK</sequence>